<evidence type="ECO:0000259" key="1">
    <source>
        <dbReference type="PROSITE" id="PS50878"/>
    </source>
</evidence>
<dbReference type="InterPro" id="IPR043502">
    <property type="entry name" value="DNA/RNA_pol_sf"/>
</dbReference>
<dbReference type="PROSITE" id="PS50878">
    <property type="entry name" value="RT_POL"/>
    <property type="match status" value="1"/>
</dbReference>
<dbReference type="Pfam" id="PF00078">
    <property type="entry name" value="RVT_1"/>
    <property type="match status" value="1"/>
</dbReference>
<dbReference type="Pfam" id="PF13966">
    <property type="entry name" value="zf-RVT"/>
    <property type="match status" value="1"/>
</dbReference>
<dbReference type="Proteomes" id="UP001085076">
    <property type="component" value="Unassembled WGS sequence"/>
</dbReference>
<dbReference type="EMBL" id="JAGGNH010000050">
    <property type="protein sequence ID" value="KAJ0960949.1"/>
    <property type="molecule type" value="Genomic_DNA"/>
</dbReference>
<reference evidence="2 3" key="1">
    <citation type="journal article" date="2022" name="Hortic Res">
        <title>The genome of Dioscorea zingiberensis sheds light on the biosynthesis, origin and evolution of the medicinally important diosgenin saponins.</title>
        <authorList>
            <person name="Li Y."/>
            <person name="Tan C."/>
            <person name="Li Z."/>
            <person name="Guo J."/>
            <person name="Li S."/>
            <person name="Chen X."/>
            <person name="Wang C."/>
            <person name="Dai X."/>
            <person name="Yang H."/>
            <person name="Song W."/>
            <person name="Hou L."/>
            <person name="Xu J."/>
            <person name="Tong Z."/>
            <person name="Xu A."/>
            <person name="Yuan X."/>
            <person name="Wang W."/>
            <person name="Yang Q."/>
            <person name="Chen L."/>
            <person name="Sun Z."/>
            <person name="Wang K."/>
            <person name="Pan B."/>
            <person name="Chen J."/>
            <person name="Bao Y."/>
            <person name="Liu F."/>
            <person name="Qi X."/>
            <person name="Gang D.R."/>
            <person name="Wen J."/>
            <person name="Li J."/>
        </authorList>
    </citation>
    <scope>NUCLEOTIDE SEQUENCE [LARGE SCALE GENOMIC DNA]</scope>
    <source>
        <strain evidence="2">Dzin_1.0</strain>
    </source>
</reference>
<keyword evidence="3" id="KW-1185">Reference proteome</keyword>
<dbReference type="PANTHER" id="PTHR33116:SF78">
    <property type="entry name" value="OS12G0587133 PROTEIN"/>
    <property type="match status" value="1"/>
</dbReference>
<comment type="caution">
    <text evidence="2">The sequence shown here is derived from an EMBL/GenBank/DDBJ whole genome shotgun (WGS) entry which is preliminary data.</text>
</comment>
<evidence type="ECO:0000313" key="2">
    <source>
        <dbReference type="EMBL" id="KAJ0960949.1"/>
    </source>
</evidence>
<dbReference type="PANTHER" id="PTHR33116">
    <property type="entry name" value="REVERSE TRANSCRIPTASE ZINC-BINDING DOMAIN-CONTAINING PROTEIN-RELATED-RELATED"/>
    <property type="match status" value="1"/>
</dbReference>
<dbReference type="InterPro" id="IPR026960">
    <property type="entry name" value="RVT-Znf"/>
</dbReference>
<feature type="domain" description="Reverse transcriptase" evidence="1">
    <location>
        <begin position="1"/>
        <end position="178"/>
    </location>
</feature>
<dbReference type="AlphaFoldDB" id="A0A9D5H2N6"/>
<accession>A0A9D5H2N6</accession>
<evidence type="ECO:0000313" key="3">
    <source>
        <dbReference type="Proteomes" id="UP001085076"/>
    </source>
</evidence>
<protein>
    <recommendedName>
        <fullName evidence="1">Reverse transcriptase domain-containing protein</fullName>
    </recommendedName>
</protein>
<dbReference type="InterPro" id="IPR000477">
    <property type="entry name" value="RT_dom"/>
</dbReference>
<gene>
    <name evidence="2" type="ORF">J5N97_001161</name>
</gene>
<dbReference type="OrthoDB" id="783377at2759"/>
<sequence length="527" mass="60551">MEKAYDIIRWDVVTAVLTKMSFPPEWLQWTKACIQTTTMAFLINGSSGKWFKPKAGLRQGDPLSSYLFIMVSQVLTIILNKAENLQLFNGVRIKANLNINHTLYADDLLICGKATRKNARSIMMCMELYKSLTGQRPNLTKSDLFLPSWINKRVKLAIVEILKVRQSSFPFKYLGCWISPFRVPIQYFKALVTKVEKKLAHWKTMYLTMAGRVTLANSTLMFIPLFGLSTYVIPNSIIDCITKLVRQFIWSNTGSGNGVHLIGWSTVTSPKTEGGLGVKDLRLMKRALLSKHVLELLNKSDKTWTQLMIAKYGTFDMWQNCNQPKVSWTYRGLLNTAKEIKSNVAQVNITPNNSIWYQPWLFNIPFNRMPTYLNMEIDMTNMQVKDLLTNGQWNYGALESIFSPELAYLILTKQVNPDSVDNMWKWSHNTNGKTCTAAIYEEYRVKCHSSQWSGWKKLWKLNCVPKVSMFLWKFLHGRLPTKSFLFHIGIGPESPCPMCNLSPETISHLFQECRFAQRVCVGKIPIN</sequence>
<name>A0A9D5H2N6_9LILI</name>
<proteinExistence type="predicted"/>
<dbReference type="SUPFAM" id="SSF56672">
    <property type="entry name" value="DNA/RNA polymerases"/>
    <property type="match status" value="1"/>
</dbReference>
<organism evidence="2 3">
    <name type="scientific">Dioscorea zingiberensis</name>
    <dbReference type="NCBI Taxonomy" id="325984"/>
    <lineage>
        <taxon>Eukaryota</taxon>
        <taxon>Viridiplantae</taxon>
        <taxon>Streptophyta</taxon>
        <taxon>Embryophyta</taxon>
        <taxon>Tracheophyta</taxon>
        <taxon>Spermatophyta</taxon>
        <taxon>Magnoliopsida</taxon>
        <taxon>Liliopsida</taxon>
        <taxon>Dioscoreales</taxon>
        <taxon>Dioscoreaceae</taxon>
        <taxon>Dioscorea</taxon>
    </lineage>
</organism>